<dbReference type="Proteomes" id="UP000011087">
    <property type="component" value="Unassembled WGS sequence"/>
</dbReference>
<proteinExistence type="predicted"/>
<dbReference type="Pfam" id="PF04134">
    <property type="entry name" value="DCC1-like"/>
    <property type="match status" value="1"/>
</dbReference>
<protein>
    <recommendedName>
        <fullName evidence="4">Thiol-disulfide oxidoreductase DCC</fullName>
    </recommendedName>
</protein>
<dbReference type="STRING" id="905079.L1JCB9"/>
<dbReference type="GO" id="GO:0015035">
    <property type="term" value="F:protein-disulfide reductase activity"/>
    <property type="evidence" value="ECO:0007669"/>
    <property type="project" value="InterPro"/>
</dbReference>
<keyword evidence="3" id="KW-1185">Reference proteome</keyword>
<dbReference type="OMA" id="FIRDFCY"/>
<dbReference type="PaxDb" id="55529-EKX45754"/>
<dbReference type="InterPro" id="IPR007263">
    <property type="entry name" value="DCC1-like"/>
</dbReference>
<dbReference type="RefSeq" id="XP_005832734.1">
    <property type="nucleotide sequence ID" value="XM_005832677.1"/>
</dbReference>
<organism evidence="1">
    <name type="scientific">Guillardia theta (strain CCMP2712)</name>
    <name type="common">Cryptophyte</name>
    <dbReference type="NCBI Taxonomy" id="905079"/>
    <lineage>
        <taxon>Eukaryota</taxon>
        <taxon>Cryptophyceae</taxon>
        <taxon>Pyrenomonadales</taxon>
        <taxon>Geminigeraceae</taxon>
        <taxon>Guillardia</taxon>
    </lineage>
</organism>
<evidence type="ECO:0000313" key="3">
    <source>
        <dbReference type="Proteomes" id="UP000011087"/>
    </source>
</evidence>
<reference evidence="1 3" key="1">
    <citation type="journal article" date="2012" name="Nature">
        <title>Algal genomes reveal evolutionary mosaicism and the fate of nucleomorphs.</title>
        <authorList>
            <consortium name="DOE Joint Genome Institute"/>
            <person name="Curtis B.A."/>
            <person name="Tanifuji G."/>
            <person name="Burki F."/>
            <person name="Gruber A."/>
            <person name="Irimia M."/>
            <person name="Maruyama S."/>
            <person name="Arias M.C."/>
            <person name="Ball S.G."/>
            <person name="Gile G.H."/>
            <person name="Hirakawa Y."/>
            <person name="Hopkins J.F."/>
            <person name="Kuo A."/>
            <person name="Rensing S.A."/>
            <person name="Schmutz J."/>
            <person name="Symeonidi A."/>
            <person name="Elias M."/>
            <person name="Eveleigh R.J."/>
            <person name="Herman E.K."/>
            <person name="Klute M.J."/>
            <person name="Nakayama T."/>
            <person name="Obornik M."/>
            <person name="Reyes-Prieto A."/>
            <person name="Armbrust E.V."/>
            <person name="Aves S.J."/>
            <person name="Beiko R.G."/>
            <person name="Coutinho P."/>
            <person name="Dacks J.B."/>
            <person name="Durnford D.G."/>
            <person name="Fast N.M."/>
            <person name="Green B.R."/>
            <person name="Grisdale C.J."/>
            <person name="Hempel F."/>
            <person name="Henrissat B."/>
            <person name="Hoppner M.P."/>
            <person name="Ishida K."/>
            <person name="Kim E."/>
            <person name="Koreny L."/>
            <person name="Kroth P.G."/>
            <person name="Liu Y."/>
            <person name="Malik S.B."/>
            <person name="Maier U.G."/>
            <person name="McRose D."/>
            <person name="Mock T."/>
            <person name="Neilson J.A."/>
            <person name="Onodera N.T."/>
            <person name="Poole A.M."/>
            <person name="Pritham E.J."/>
            <person name="Richards T.A."/>
            <person name="Rocap G."/>
            <person name="Roy S.W."/>
            <person name="Sarai C."/>
            <person name="Schaack S."/>
            <person name="Shirato S."/>
            <person name="Slamovits C.H."/>
            <person name="Spencer D.F."/>
            <person name="Suzuki S."/>
            <person name="Worden A.Z."/>
            <person name="Zauner S."/>
            <person name="Barry K."/>
            <person name="Bell C."/>
            <person name="Bharti A.K."/>
            <person name="Crow J.A."/>
            <person name="Grimwood J."/>
            <person name="Kramer R."/>
            <person name="Lindquist E."/>
            <person name="Lucas S."/>
            <person name="Salamov A."/>
            <person name="McFadden G.I."/>
            <person name="Lane C.E."/>
            <person name="Keeling P.J."/>
            <person name="Gray M.W."/>
            <person name="Grigoriev I.V."/>
            <person name="Archibald J.M."/>
        </authorList>
    </citation>
    <scope>NUCLEOTIDE SEQUENCE</scope>
    <source>
        <strain evidence="1 3">CCMP2712</strain>
    </source>
</reference>
<dbReference type="HOGENOM" id="CLU_092206_1_0_1"/>
<reference evidence="2" key="3">
    <citation type="submission" date="2015-06" db="UniProtKB">
        <authorList>
            <consortium name="EnsemblProtists"/>
        </authorList>
    </citation>
    <scope>IDENTIFICATION</scope>
</reference>
<evidence type="ECO:0000313" key="1">
    <source>
        <dbReference type="EMBL" id="EKX45754.1"/>
    </source>
</evidence>
<dbReference type="PANTHER" id="PTHR33639:SF2">
    <property type="entry name" value="DUF393 DOMAIN-CONTAINING PROTEIN"/>
    <property type="match status" value="1"/>
</dbReference>
<accession>L1JCB9</accession>
<dbReference type="OrthoDB" id="410458at2759"/>
<dbReference type="KEGG" id="gtt:GUITHDRAFT_108211"/>
<sequence length="176" mass="20148">MASGSHTASYNEQILQQAGYQEGDRLILYDGVCNLCNGWVDFVMKRDREGLYKFASLQGAVGKTLMKRVGRDPDDLSTLIVLEPMDIIASQPDLGRLSSRKELVVYDRSDAVLRVVEQVGGGALRQMARWARWVVPRWLRNFVYSRIVAPNRYLVFGKQETCRRVLPHEKNRFLDV</sequence>
<dbReference type="AlphaFoldDB" id="L1JCB9"/>
<name>L1JCB9_GUITC</name>
<dbReference type="PANTHER" id="PTHR33639">
    <property type="entry name" value="THIOL-DISULFIDE OXIDOREDUCTASE DCC"/>
    <property type="match status" value="1"/>
</dbReference>
<reference evidence="3" key="2">
    <citation type="submission" date="2012-11" db="EMBL/GenBank/DDBJ databases">
        <authorList>
            <person name="Kuo A."/>
            <person name="Curtis B.A."/>
            <person name="Tanifuji G."/>
            <person name="Burki F."/>
            <person name="Gruber A."/>
            <person name="Irimia M."/>
            <person name="Maruyama S."/>
            <person name="Arias M.C."/>
            <person name="Ball S.G."/>
            <person name="Gile G.H."/>
            <person name="Hirakawa Y."/>
            <person name="Hopkins J.F."/>
            <person name="Rensing S.A."/>
            <person name="Schmutz J."/>
            <person name="Symeonidi A."/>
            <person name="Elias M."/>
            <person name="Eveleigh R.J."/>
            <person name="Herman E.K."/>
            <person name="Klute M.J."/>
            <person name="Nakayama T."/>
            <person name="Obornik M."/>
            <person name="Reyes-Prieto A."/>
            <person name="Armbrust E.V."/>
            <person name="Aves S.J."/>
            <person name="Beiko R.G."/>
            <person name="Coutinho P."/>
            <person name="Dacks J.B."/>
            <person name="Durnford D.G."/>
            <person name="Fast N.M."/>
            <person name="Green B.R."/>
            <person name="Grisdale C."/>
            <person name="Hempe F."/>
            <person name="Henrissat B."/>
            <person name="Hoppner M.P."/>
            <person name="Ishida K.-I."/>
            <person name="Kim E."/>
            <person name="Koreny L."/>
            <person name="Kroth P.G."/>
            <person name="Liu Y."/>
            <person name="Malik S.-B."/>
            <person name="Maier U.G."/>
            <person name="McRose D."/>
            <person name="Mock T."/>
            <person name="Neilson J.A."/>
            <person name="Onodera N.T."/>
            <person name="Poole A.M."/>
            <person name="Pritham E.J."/>
            <person name="Richards T.A."/>
            <person name="Rocap G."/>
            <person name="Roy S.W."/>
            <person name="Sarai C."/>
            <person name="Schaack S."/>
            <person name="Shirato S."/>
            <person name="Slamovits C.H."/>
            <person name="Spencer D.F."/>
            <person name="Suzuki S."/>
            <person name="Worden A.Z."/>
            <person name="Zauner S."/>
            <person name="Barry K."/>
            <person name="Bell C."/>
            <person name="Bharti A.K."/>
            <person name="Crow J.A."/>
            <person name="Grimwood J."/>
            <person name="Kramer R."/>
            <person name="Lindquist E."/>
            <person name="Lucas S."/>
            <person name="Salamov A."/>
            <person name="McFadden G.I."/>
            <person name="Lane C.E."/>
            <person name="Keeling P.J."/>
            <person name="Gray M.W."/>
            <person name="Grigoriev I.V."/>
            <person name="Archibald J.M."/>
        </authorList>
    </citation>
    <scope>NUCLEOTIDE SEQUENCE</scope>
    <source>
        <strain evidence="3">CCMP2712</strain>
    </source>
</reference>
<dbReference type="EnsemblProtists" id="EKX45754">
    <property type="protein sequence ID" value="EKX45754"/>
    <property type="gene ID" value="GUITHDRAFT_108211"/>
</dbReference>
<evidence type="ECO:0008006" key="4">
    <source>
        <dbReference type="Google" id="ProtNLM"/>
    </source>
</evidence>
<dbReference type="EMBL" id="JH992997">
    <property type="protein sequence ID" value="EKX45754.1"/>
    <property type="molecule type" value="Genomic_DNA"/>
</dbReference>
<dbReference type="GeneID" id="17302517"/>
<evidence type="ECO:0000313" key="2">
    <source>
        <dbReference type="EnsemblProtists" id="EKX45754"/>
    </source>
</evidence>
<dbReference type="InterPro" id="IPR052927">
    <property type="entry name" value="DCC_oxidoreductase"/>
</dbReference>
<gene>
    <name evidence="1" type="ORF">GUITHDRAFT_108211</name>
</gene>